<reference evidence="1 2" key="1">
    <citation type="journal article" date="2022" name="Nat. Genet.">
        <title>Improved pea reference genome and pan-genome highlight genomic features and evolutionary characteristics.</title>
        <authorList>
            <person name="Yang T."/>
            <person name="Liu R."/>
            <person name="Luo Y."/>
            <person name="Hu S."/>
            <person name="Wang D."/>
            <person name="Wang C."/>
            <person name="Pandey M.K."/>
            <person name="Ge S."/>
            <person name="Xu Q."/>
            <person name="Li N."/>
            <person name="Li G."/>
            <person name="Huang Y."/>
            <person name="Saxena R.K."/>
            <person name="Ji Y."/>
            <person name="Li M."/>
            <person name="Yan X."/>
            <person name="He Y."/>
            <person name="Liu Y."/>
            <person name="Wang X."/>
            <person name="Xiang C."/>
            <person name="Varshney R.K."/>
            <person name="Ding H."/>
            <person name="Gao S."/>
            <person name="Zong X."/>
        </authorList>
    </citation>
    <scope>NUCLEOTIDE SEQUENCE [LARGE SCALE GENOMIC DNA]</scope>
    <source>
        <strain evidence="1 2">cv. Zhongwan 6</strain>
    </source>
</reference>
<dbReference type="Gramene" id="Psat04G0196900-T1">
    <property type="protein sequence ID" value="KAI5417171.1"/>
    <property type="gene ID" value="KIW84_041969"/>
</dbReference>
<proteinExistence type="predicted"/>
<protein>
    <submittedName>
        <fullName evidence="1">Uncharacterized protein</fullName>
    </submittedName>
</protein>
<accession>A0A9D5ARY5</accession>
<dbReference type="Proteomes" id="UP001058974">
    <property type="component" value="Chromosome 4"/>
</dbReference>
<dbReference type="EMBL" id="JAMSHJ010000004">
    <property type="protein sequence ID" value="KAI5417171.1"/>
    <property type="molecule type" value="Genomic_DNA"/>
</dbReference>
<sequence>MNRLVKSKEKFDKKSEVKQAQADLKEQDTCMEVEALKYSKWMKATNEELKSIEVNNTWSLVELPQDKKVIDVNWVYKVKLNPKGEVT</sequence>
<name>A0A9D5ARY5_PEA</name>
<evidence type="ECO:0000313" key="2">
    <source>
        <dbReference type="Proteomes" id="UP001058974"/>
    </source>
</evidence>
<gene>
    <name evidence="1" type="ORF">KIW84_041969</name>
</gene>
<evidence type="ECO:0000313" key="1">
    <source>
        <dbReference type="EMBL" id="KAI5417171.1"/>
    </source>
</evidence>
<organism evidence="1 2">
    <name type="scientific">Pisum sativum</name>
    <name type="common">Garden pea</name>
    <name type="synonym">Lathyrus oleraceus</name>
    <dbReference type="NCBI Taxonomy" id="3888"/>
    <lineage>
        <taxon>Eukaryota</taxon>
        <taxon>Viridiplantae</taxon>
        <taxon>Streptophyta</taxon>
        <taxon>Embryophyta</taxon>
        <taxon>Tracheophyta</taxon>
        <taxon>Spermatophyta</taxon>
        <taxon>Magnoliopsida</taxon>
        <taxon>eudicotyledons</taxon>
        <taxon>Gunneridae</taxon>
        <taxon>Pentapetalae</taxon>
        <taxon>rosids</taxon>
        <taxon>fabids</taxon>
        <taxon>Fabales</taxon>
        <taxon>Fabaceae</taxon>
        <taxon>Papilionoideae</taxon>
        <taxon>50 kb inversion clade</taxon>
        <taxon>NPAAA clade</taxon>
        <taxon>Hologalegina</taxon>
        <taxon>IRL clade</taxon>
        <taxon>Fabeae</taxon>
        <taxon>Lathyrus</taxon>
    </lineage>
</organism>
<dbReference type="AlphaFoldDB" id="A0A9D5ARY5"/>
<keyword evidence="2" id="KW-1185">Reference proteome</keyword>
<comment type="caution">
    <text evidence="1">The sequence shown here is derived from an EMBL/GenBank/DDBJ whole genome shotgun (WGS) entry which is preliminary data.</text>
</comment>